<dbReference type="Pfam" id="PF05331">
    <property type="entry name" value="DUF742"/>
    <property type="match status" value="1"/>
</dbReference>
<evidence type="ECO:0000256" key="1">
    <source>
        <dbReference type="SAM" id="MobiDB-lite"/>
    </source>
</evidence>
<feature type="region of interest" description="Disordered" evidence="1">
    <location>
        <begin position="13"/>
        <end position="33"/>
    </location>
</feature>
<evidence type="ECO:0008006" key="4">
    <source>
        <dbReference type="Google" id="ProtNLM"/>
    </source>
</evidence>
<name>A0A401YKJ6_9ACTN</name>
<dbReference type="Proteomes" id="UP000286931">
    <property type="component" value="Unassembled WGS sequence"/>
</dbReference>
<keyword evidence="3" id="KW-1185">Reference proteome</keyword>
<evidence type="ECO:0000313" key="3">
    <source>
        <dbReference type="Proteomes" id="UP000286931"/>
    </source>
</evidence>
<dbReference type="InterPro" id="IPR007995">
    <property type="entry name" value="DUF742"/>
</dbReference>
<dbReference type="EMBL" id="BIFH01000017">
    <property type="protein sequence ID" value="GCD95130.1"/>
    <property type="molecule type" value="Genomic_DNA"/>
</dbReference>
<protein>
    <recommendedName>
        <fullName evidence="4">Multi-component regulatory system-8</fullName>
    </recommendedName>
</protein>
<dbReference type="AlphaFoldDB" id="A0A401YKJ6"/>
<accession>A0A401YKJ6</accession>
<comment type="caution">
    <text evidence="2">The sequence shown here is derived from an EMBL/GenBank/DDBJ whole genome shotgun (WGS) entry which is preliminary data.</text>
</comment>
<organism evidence="2 3">
    <name type="scientific">Embleya hyalina</name>
    <dbReference type="NCBI Taxonomy" id="516124"/>
    <lineage>
        <taxon>Bacteria</taxon>
        <taxon>Bacillati</taxon>
        <taxon>Actinomycetota</taxon>
        <taxon>Actinomycetes</taxon>
        <taxon>Kitasatosporales</taxon>
        <taxon>Streptomycetaceae</taxon>
        <taxon>Embleya</taxon>
    </lineage>
</organism>
<evidence type="ECO:0000313" key="2">
    <source>
        <dbReference type="EMBL" id="GCD95130.1"/>
    </source>
</evidence>
<sequence length="137" mass="14874">MVALAPDGGYSDYDDAGGFPARPEPGGRTSRVRPYTLTRGRTRYGHVLLVETLVTTLDCPQDETGDMPEVARIVHLCRGVRSVAEVAAILHMPLGVVRVLISDLASQGRISVYQAEHEAGRPDRALLERVLGGLRKI</sequence>
<proteinExistence type="predicted"/>
<gene>
    <name evidence="2" type="ORF">EHYA_02799</name>
</gene>
<dbReference type="PANTHER" id="PTHR36221">
    <property type="entry name" value="DUF742 DOMAIN-CONTAINING PROTEIN"/>
    <property type="match status" value="1"/>
</dbReference>
<reference evidence="2 3" key="1">
    <citation type="submission" date="2018-12" db="EMBL/GenBank/DDBJ databases">
        <title>Draft genome sequence of Embleya hyalina NBRC 13850T.</title>
        <authorList>
            <person name="Komaki H."/>
            <person name="Hosoyama A."/>
            <person name="Kimura A."/>
            <person name="Ichikawa N."/>
            <person name="Tamura T."/>
        </authorList>
    </citation>
    <scope>NUCLEOTIDE SEQUENCE [LARGE SCALE GENOMIC DNA]</scope>
    <source>
        <strain evidence="2 3">NBRC 13850</strain>
    </source>
</reference>
<dbReference type="PANTHER" id="PTHR36221:SF1">
    <property type="entry name" value="DUF742 DOMAIN-CONTAINING PROTEIN"/>
    <property type="match status" value="1"/>
</dbReference>